<protein>
    <submittedName>
        <fullName evidence="2">Uncharacterized protein</fullName>
    </submittedName>
</protein>
<dbReference type="EMBL" id="KZ613943">
    <property type="protein sequence ID" value="PMD42639.1"/>
    <property type="molecule type" value="Genomic_DNA"/>
</dbReference>
<reference evidence="2 3" key="1">
    <citation type="submission" date="2016-04" db="EMBL/GenBank/DDBJ databases">
        <title>A degradative enzymes factory behind the ericoid mycorrhizal symbiosis.</title>
        <authorList>
            <consortium name="DOE Joint Genome Institute"/>
            <person name="Martino E."/>
            <person name="Morin E."/>
            <person name="Grelet G."/>
            <person name="Kuo A."/>
            <person name="Kohler A."/>
            <person name="Daghino S."/>
            <person name="Barry K."/>
            <person name="Choi C."/>
            <person name="Cichocki N."/>
            <person name="Clum A."/>
            <person name="Copeland A."/>
            <person name="Hainaut M."/>
            <person name="Haridas S."/>
            <person name="Labutti K."/>
            <person name="Lindquist E."/>
            <person name="Lipzen A."/>
            <person name="Khouja H.-R."/>
            <person name="Murat C."/>
            <person name="Ohm R."/>
            <person name="Olson A."/>
            <person name="Spatafora J."/>
            <person name="Veneault-Fourrey C."/>
            <person name="Henrissat B."/>
            <person name="Grigoriev I."/>
            <person name="Martin F."/>
            <person name="Perotto S."/>
        </authorList>
    </citation>
    <scope>NUCLEOTIDE SEQUENCE [LARGE SCALE GENOMIC DNA]</scope>
    <source>
        <strain evidence="2 3">F</strain>
    </source>
</reference>
<evidence type="ECO:0000313" key="2">
    <source>
        <dbReference type="EMBL" id="PMD42639.1"/>
    </source>
</evidence>
<feature type="region of interest" description="Disordered" evidence="1">
    <location>
        <begin position="53"/>
        <end position="77"/>
    </location>
</feature>
<name>A0A2J6RVT8_HYAVF</name>
<proteinExistence type="predicted"/>
<organism evidence="2 3">
    <name type="scientific">Hyaloscypha variabilis (strain UAMH 11265 / GT02V1 / F)</name>
    <name type="common">Meliniomyces variabilis</name>
    <dbReference type="NCBI Taxonomy" id="1149755"/>
    <lineage>
        <taxon>Eukaryota</taxon>
        <taxon>Fungi</taxon>
        <taxon>Dikarya</taxon>
        <taxon>Ascomycota</taxon>
        <taxon>Pezizomycotina</taxon>
        <taxon>Leotiomycetes</taxon>
        <taxon>Helotiales</taxon>
        <taxon>Hyaloscyphaceae</taxon>
        <taxon>Hyaloscypha</taxon>
        <taxon>Hyaloscypha variabilis</taxon>
    </lineage>
</organism>
<evidence type="ECO:0000313" key="3">
    <source>
        <dbReference type="Proteomes" id="UP000235786"/>
    </source>
</evidence>
<keyword evidence="3" id="KW-1185">Reference proteome</keyword>
<evidence type="ECO:0000256" key="1">
    <source>
        <dbReference type="SAM" id="MobiDB-lite"/>
    </source>
</evidence>
<gene>
    <name evidence="2" type="ORF">L207DRAFT_510873</name>
</gene>
<sequence length="77" mass="8755">MRQCAATSSKYTSRYNLESQRWRSHGHQAMLRHYTKPVKHSYRSPARFPPSLPLFGTAGSVPPSSLPPSYHDPESKI</sequence>
<accession>A0A2J6RVT8</accession>
<dbReference type="Proteomes" id="UP000235786">
    <property type="component" value="Unassembled WGS sequence"/>
</dbReference>
<dbReference type="AlphaFoldDB" id="A0A2J6RVT8"/>